<evidence type="ECO:0000256" key="4">
    <source>
        <dbReference type="ARBA" id="ARBA00022723"/>
    </source>
</evidence>
<dbReference type="InterPro" id="IPR012292">
    <property type="entry name" value="Globin/Proto"/>
</dbReference>
<dbReference type="AlphaFoldDB" id="A0AAW9QND5"/>
<evidence type="ECO:0000256" key="2">
    <source>
        <dbReference type="ARBA" id="ARBA00022448"/>
    </source>
</evidence>
<name>A0AAW9QND5_9CHRO</name>
<comment type="cofactor">
    <cofactor evidence="7">
        <name>heme</name>
        <dbReference type="ChEBI" id="CHEBI:30413"/>
    </cofactor>
    <text evidence="7">Binds 1 heme group per subunit.</text>
</comment>
<evidence type="ECO:0000256" key="6">
    <source>
        <dbReference type="PIRNR" id="PIRNR002030"/>
    </source>
</evidence>
<comment type="similarity">
    <text evidence="1 6">Belongs to the truncated hemoglobin family. Group I subfamily.</text>
</comment>
<dbReference type="Pfam" id="PF01152">
    <property type="entry name" value="Bac_globin"/>
    <property type="match status" value="1"/>
</dbReference>
<accession>A0AAW9QND5</accession>
<gene>
    <name evidence="9" type="ORF">V0288_01250</name>
</gene>
<keyword evidence="6" id="KW-0561">Oxygen transport</keyword>
<evidence type="ECO:0000256" key="1">
    <source>
        <dbReference type="ARBA" id="ARBA00009660"/>
    </source>
</evidence>
<protein>
    <recommendedName>
        <fullName evidence="6">Group 1 truncated hemoglobin</fullName>
    </recommendedName>
</protein>
<dbReference type="GO" id="GO:0020037">
    <property type="term" value="F:heme binding"/>
    <property type="evidence" value="ECO:0007669"/>
    <property type="project" value="InterPro"/>
</dbReference>
<keyword evidence="10" id="KW-1185">Reference proteome</keyword>
<dbReference type="GO" id="GO:0046872">
    <property type="term" value="F:metal ion binding"/>
    <property type="evidence" value="ECO:0007669"/>
    <property type="project" value="UniProtKB-UniRule"/>
</dbReference>
<evidence type="ECO:0000256" key="7">
    <source>
        <dbReference type="PIRSR" id="PIRSR002030-1"/>
    </source>
</evidence>
<proteinExistence type="inferred from homology"/>
<feature type="binding site" description="distal binding residue" evidence="8">
    <location>
        <position position="46"/>
    </location>
    <ligand>
        <name>heme</name>
        <dbReference type="ChEBI" id="CHEBI:30413"/>
    </ligand>
    <ligandPart>
        <name>Fe</name>
        <dbReference type="ChEBI" id="CHEBI:18248"/>
    </ligandPart>
</feature>
<feature type="binding site" description="proximal binding residue" evidence="7">
    <location>
        <position position="70"/>
    </location>
    <ligand>
        <name>heme</name>
        <dbReference type="ChEBI" id="CHEBI:30413"/>
    </ligand>
    <ligandPart>
        <name>Fe</name>
        <dbReference type="ChEBI" id="CHEBI:18248"/>
    </ligandPart>
</feature>
<keyword evidence="4 6" id="KW-0479">Metal-binding</keyword>
<dbReference type="RefSeq" id="WP_332863175.1">
    <property type="nucleotide sequence ID" value="NZ_JBAFSM010000001.1"/>
</dbReference>
<keyword evidence="2 6" id="KW-0813">Transport</keyword>
<comment type="caution">
    <text evidence="9">The sequence shown here is derived from an EMBL/GenBank/DDBJ whole genome shotgun (WGS) entry which is preliminary data.</text>
</comment>
<evidence type="ECO:0000256" key="5">
    <source>
        <dbReference type="ARBA" id="ARBA00023004"/>
    </source>
</evidence>
<evidence type="ECO:0000313" key="10">
    <source>
        <dbReference type="Proteomes" id="UP001328733"/>
    </source>
</evidence>
<dbReference type="InterPro" id="IPR001486">
    <property type="entry name" value="Hemoglobin_trunc"/>
</dbReference>
<dbReference type="InterPro" id="IPR009050">
    <property type="entry name" value="Globin-like_sf"/>
</dbReference>
<keyword evidence="5 6" id="KW-0408">Iron</keyword>
<dbReference type="CDD" id="cd00454">
    <property type="entry name" value="TrHb1_N"/>
    <property type="match status" value="1"/>
</dbReference>
<evidence type="ECO:0000256" key="8">
    <source>
        <dbReference type="PIRSR" id="PIRSR601486-1"/>
    </source>
</evidence>
<keyword evidence="3 6" id="KW-0349">Heme</keyword>
<organism evidence="9 10">
    <name type="scientific">Pannus brasiliensis CCIBt3594</name>
    <dbReference type="NCBI Taxonomy" id="1427578"/>
    <lineage>
        <taxon>Bacteria</taxon>
        <taxon>Bacillati</taxon>
        <taxon>Cyanobacteriota</taxon>
        <taxon>Cyanophyceae</taxon>
        <taxon>Oscillatoriophycideae</taxon>
        <taxon>Chroococcales</taxon>
        <taxon>Microcystaceae</taxon>
        <taxon>Pannus</taxon>
    </lineage>
</organism>
<dbReference type="GO" id="GO:0005344">
    <property type="term" value="F:oxygen carrier activity"/>
    <property type="evidence" value="ECO:0007669"/>
    <property type="project" value="UniProtKB-UniRule"/>
</dbReference>
<sequence>MATLFEQLGGKDAVDLAVDKFYDRVLNDERINRFFVNVDMAKQRRHQKAFLTYVFGGSEGYDGRSLRNAHKRLVEEMGLQSEHFDAVIEDLVLTLQEIGVPDELIGRVGEIANTTETKKEVLNQ</sequence>
<dbReference type="Proteomes" id="UP001328733">
    <property type="component" value="Unassembled WGS sequence"/>
</dbReference>
<dbReference type="SUPFAM" id="SSF46458">
    <property type="entry name" value="Globin-like"/>
    <property type="match status" value="1"/>
</dbReference>
<evidence type="ECO:0000256" key="3">
    <source>
        <dbReference type="ARBA" id="ARBA00022617"/>
    </source>
</evidence>
<dbReference type="EMBL" id="JBAFSM010000001">
    <property type="protein sequence ID" value="MEG3435732.1"/>
    <property type="molecule type" value="Genomic_DNA"/>
</dbReference>
<dbReference type="PIRSF" id="PIRSF002030">
    <property type="entry name" value="Globin_Protozoa/Cyanobacteria"/>
    <property type="match status" value="1"/>
</dbReference>
<dbReference type="Gene3D" id="1.10.490.10">
    <property type="entry name" value="Globins"/>
    <property type="match status" value="1"/>
</dbReference>
<dbReference type="GO" id="GO:0019825">
    <property type="term" value="F:oxygen binding"/>
    <property type="evidence" value="ECO:0007669"/>
    <property type="project" value="InterPro"/>
</dbReference>
<reference evidence="9 10" key="1">
    <citation type="submission" date="2024-01" db="EMBL/GenBank/DDBJ databases">
        <title>Genomic insights into the taxonomy and metabolism of the cyanobacterium Pannus brasiliensis CCIBt3594.</title>
        <authorList>
            <person name="Machado M."/>
            <person name="Botero N.B."/>
            <person name="Andreote A.P.D."/>
            <person name="Feitosa A.M.T."/>
            <person name="Popin R."/>
            <person name="Sivonen K."/>
            <person name="Fiore M.F."/>
        </authorList>
    </citation>
    <scope>NUCLEOTIDE SEQUENCE [LARGE SCALE GENOMIC DNA]</scope>
    <source>
        <strain evidence="9 10">CCIBt3594</strain>
    </source>
</reference>
<dbReference type="InterPro" id="IPR016339">
    <property type="entry name" value="Hemoglobin_trunc_I"/>
</dbReference>
<evidence type="ECO:0000313" key="9">
    <source>
        <dbReference type="EMBL" id="MEG3435732.1"/>
    </source>
</evidence>